<comment type="catalytic activity">
    <reaction evidence="14">
        <text>L-threonyl-[protein] + ATP = O-phospho-L-threonyl-[protein] + ADP + H(+)</text>
        <dbReference type="Rhea" id="RHEA:46608"/>
        <dbReference type="Rhea" id="RHEA-COMP:11060"/>
        <dbReference type="Rhea" id="RHEA-COMP:11605"/>
        <dbReference type="ChEBI" id="CHEBI:15378"/>
        <dbReference type="ChEBI" id="CHEBI:30013"/>
        <dbReference type="ChEBI" id="CHEBI:30616"/>
        <dbReference type="ChEBI" id="CHEBI:61977"/>
        <dbReference type="ChEBI" id="CHEBI:456216"/>
        <dbReference type="EC" id="2.7.11.1"/>
    </reaction>
</comment>
<feature type="compositionally biased region" description="Polar residues" evidence="16">
    <location>
        <begin position="206"/>
        <end position="218"/>
    </location>
</feature>
<dbReference type="Gene3D" id="3.30.200.20">
    <property type="entry name" value="Phosphorylase Kinase, domain 1"/>
    <property type="match status" value="1"/>
</dbReference>
<feature type="region of interest" description="Disordered" evidence="16">
    <location>
        <begin position="1117"/>
        <end position="1154"/>
    </location>
</feature>
<dbReference type="GO" id="GO:0005524">
    <property type="term" value="F:ATP binding"/>
    <property type="evidence" value="ECO:0007669"/>
    <property type="project" value="UniProtKB-KW"/>
</dbReference>
<evidence type="ECO:0000256" key="11">
    <source>
        <dbReference type="ARBA" id="ARBA00022840"/>
    </source>
</evidence>
<feature type="compositionally biased region" description="Low complexity" evidence="16">
    <location>
        <begin position="261"/>
        <end position="274"/>
    </location>
</feature>
<evidence type="ECO:0000256" key="15">
    <source>
        <dbReference type="ARBA" id="ARBA00048679"/>
    </source>
</evidence>
<protein>
    <recommendedName>
        <fullName evidence="4">non-specific serine/threonine protein kinase</fullName>
        <ecNumber evidence="4">2.7.11.1</ecNumber>
    </recommendedName>
</protein>
<feature type="domain" description="Protein kinase" evidence="17">
    <location>
        <begin position="848"/>
        <end position="1107"/>
    </location>
</feature>
<feature type="compositionally biased region" description="Basic and acidic residues" evidence="16">
    <location>
        <begin position="444"/>
        <end position="457"/>
    </location>
</feature>
<reference evidence="18" key="1">
    <citation type="submission" date="2023-01" db="EMBL/GenBank/DDBJ databases">
        <title>The chitinases involved in constricting ring structure development in the nematode-trapping fungus Drechslerella dactyloides.</title>
        <authorList>
            <person name="Wang R."/>
            <person name="Zhang L."/>
            <person name="Tang P."/>
            <person name="Li S."/>
            <person name="Liang L."/>
        </authorList>
    </citation>
    <scope>NUCLEOTIDE SEQUENCE</scope>
    <source>
        <strain evidence="18">YMF1.00031</strain>
    </source>
</reference>
<keyword evidence="6" id="KW-0723">Serine/threonine-protein kinase</keyword>
<dbReference type="InterPro" id="IPR057213">
    <property type="entry name" value="DUF7891"/>
</dbReference>
<dbReference type="CDD" id="cd00392">
    <property type="entry name" value="Ribosomal_L13"/>
    <property type="match status" value="1"/>
</dbReference>
<feature type="region of interest" description="Disordered" evidence="16">
    <location>
        <begin position="817"/>
        <end position="839"/>
    </location>
</feature>
<evidence type="ECO:0000256" key="7">
    <source>
        <dbReference type="ARBA" id="ARBA00022553"/>
    </source>
</evidence>
<evidence type="ECO:0000256" key="12">
    <source>
        <dbReference type="ARBA" id="ARBA00022980"/>
    </source>
</evidence>
<dbReference type="GO" id="GO:0006412">
    <property type="term" value="P:translation"/>
    <property type="evidence" value="ECO:0007669"/>
    <property type="project" value="InterPro"/>
</dbReference>
<dbReference type="FunFam" id="1.10.510.10:FF:000320">
    <property type="entry name" value="Serine/threonine protein kinase"/>
    <property type="match status" value="1"/>
</dbReference>
<evidence type="ECO:0000256" key="13">
    <source>
        <dbReference type="ARBA" id="ARBA00023274"/>
    </source>
</evidence>
<gene>
    <name evidence="18" type="ORF">Dda_6413</name>
</gene>
<dbReference type="PANTHER" id="PTHR24346:SF51">
    <property type="entry name" value="PAS DOMAIN-CONTAINING SERINE_THREONINE-PROTEIN KINASE"/>
    <property type="match status" value="1"/>
</dbReference>
<proteinExistence type="inferred from homology"/>
<comment type="subcellular location">
    <subcellularLocation>
        <location evidence="2">Cytoplasm</location>
    </subcellularLocation>
</comment>
<dbReference type="SUPFAM" id="SSF52161">
    <property type="entry name" value="Ribosomal protein L13"/>
    <property type="match status" value="1"/>
</dbReference>
<dbReference type="InterPro" id="IPR008271">
    <property type="entry name" value="Ser/Thr_kinase_AS"/>
</dbReference>
<dbReference type="SMART" id="SM00220">
    <property type="entry name" value="S_TKc"/>
    <property type="match status" value="1"/>
</dbReference>
<feature type="region of interest" description="Disordered" evidence="16">
    <location>
        <begin position="765"/>
        <end position="790"/>
    </location>
</feature>
<evidence type="ECO:0000256" key="3">
    <source>
        <dbReference type="ARBA" id="ARBA00006227"/>
    </source>
</evidence>
<dbReference type="Gene3D" id="3.90.1180.10">
    <property type="entry name" value="Ribosomal protein L13"/>
    <property type="match status" value="1"/>
</dbReference>
<dbReference type="InterPro" id="IPR005822">
    <property type="entry name" value="Ribosomal_uL13"/>
</dbReference>
<dbReference type="Pfam" id="PF00069">
    <property type="entry name" value="Pkinase"/>
    <property type="match status" value="1"/>
</dbReference>
<dbReference type="GO" id="GO:0005829">
    <property type="term" value="C:cytosol"/>
    <property type="evidence" value="ECO:0007669"/>
    <property type="project" value="TreeGrafter"/>
</dbReference>
<keyword evidence="10 18" id="KW-0418">Kinase</keyword>
<keyword evidence="13" id="KW-0687">Ribonucleoprotein</keyword>
<dbReference type="GO" id="GO:0003735">
    <property type="term" value="F:structural constituent of ribosome"/>
    <property type="evidence" value="ECO:0007669"/>
    <property type="project" value="InterPro"/>
</dbReference>
<keyword evidence="19" id="KW-1185">Reference proteome</keyword>
<evidence type="ECO:0000256" key="1">
    <source>
        <dbReference type="ARBA" id="ARBA00004021"/>
    </source>
</evidence>
<sequence>MGLFLNAAGTDSSPSSSSSPSVRTTTYPVHKSTSLINLPSAANPYHPPRIRFSIDTDSSDVLTRSPVLGDADHIYSSGLRRIRQQIPSSPIHASHSYSLPGSRVGSLSMSVSPTLGACEDLVRFPTESLHSFSFAHQSEDAIHSRQNILKRGIEFMRDRLGWAGSNAMIATAQAKVDGDEEMLRMMELLQKANLLAGPEAKDLLSTPMTGPATTSTDANPFDKNFQARNQAPTASVPSSPLSPPQIDDQVPMTDERGQVEPSDSSFDSLSPSRSTTNESASTAKTSPPPTRRPSLKRTYTDTSPLSLQTKLLEALAQPYLIGEIPVSAVGQTPTVGRGSIAGSTVHNHSNRYAPASQAIFTTTSSYPWTILAANDLACLVFGVTKAEVRKISILEVVKEERRDWLSEKLKGPDASGQYGRQSSPPRMNSLQRALSKPRSSPRKSRTEELHNIGRDPSTRNMSNSHHNKNKSRGVILCGDVVPIQKRNGKVGAASLWVKEKRTGLIWVLEEINEDVAYLNVDENSGCCTGASGEPEKIFGERPLSAGYPMPQLIPGLPKFDDGRIDFGQLSENGQYTAEHTSGSSIPCIVDYRPSEHQFKVSSFPHIAGILVLSASSLVIQSSNSVFSSALFGQSKPAGLHVNELLPGFDRWLKFLETEDKTQLVDGTVIPEHSFRRARAILALRDGTENAAAAFFRPTGLPAKHRDGGELKVDLQMRVVTSESDVAVLDPEGSDQPVDMSELVYALWVTYSRNHAITEEQIDPATGLHRIPPQSPLHQPSPGQPGTPIPQRIDSALEIEKPPKAPAITKQLERVLAEENIKKPTPTSPKKEAVEHSQLDGQKKTVKDFVILEDMGQGAYGQVKLAKYRKNQNKKVVLKYVTKARILVDTWTRDRQLGTVPLEIHVLNYLRREDLRHPCIVEMEDFFEDDINYYIEMKPHGLPGMDLYDYIELKVTMDEAECRSIFTQVAQALLHLHTKALVVHRDVKDENVVLDGEGRIKLIDFGSAAYIKNGPFDVFVGTIDYASPEVLKGKSYRGKEQDIWALGVLLYTIIYKENPFYNIDEIMDREIRIPWSISDDSIDLIEGMLNRDVEKRLTITQVLEHPWCVSQQNAPLPSPLPLDDTSAQSQAAAQKALRHQSRPNPIDIDNYDPTRHDSRLPAPLTTIFTMSTFEEVVVIDGKGHLLGRLASVVAKQLLNGQKVVVVRCEDLNISGEFFRAKLKYHAYLRKATRYNKTHGPFHFRAPSRIFYKAVRGMIPHKTARGTAAMERLKVFEGVPPPYDKKKRMVVPQALRVLRLRPGRKYCTVGRLSKEVGWKYADVVSKLEERRKVKSAAYYARKKAQLKLVSEAEKNTTTNADEQLASYGY</sequence>
<comment type="catalytic activity">
    <reaction evidence="15">
        <text>L-seryl-[protein] + ATP = O-phospho-L-seryl-[protein] + ADP + H(+)</text>
        <dbReference type="Rhea" id="RHEA:17989"/>
        <dbReference type="Rhea" id="RHEA-COMP:9863"/>
        <dbReference type="Rhea" id="RHEA-COMP:11604"/>
        <dbReference type="ChEBI" id="CHEBI:15378"/>
        <dbReference type="ChEBI" id="CHEBI:29999"/>
        <dbReference type="ChEBI" id="CHEBI:30616"/>
        <dbReference type="ChEBI" id="CHEBI:83421"/>
        <dbReference type="ChEBI" id="CHEBI:456216"/>
        <dbReference type="EC" id="2.7.11.1"/>
    </reaction>
</comment>
<evidence type="ECO:0000256" key="6">
    <source>
        <dbReference type="ARBA" id="ARBA00022527"/>
    </source>
</evidence>
<organism evidence="18 19">
    <name type="scientific">Drechslerella dactyloides</name>
    <name type="common">Nematode-trapping fungus</name>
    <name type="synonym">Arthrobotrys dactyloides</name>
    <dbReference type="NCBI Taxonomy" id="74499"/>
    <lineage>
        <taxon>Eukaryota</taxon>
        <taxon>Fungi</taxon>
        <taxon>Dikarya</taxon>
        <taxon>Ascomycota</taxon>
        <taxon>Pezizomycotina</taxon>
        <taxon>Orbiliomycetes</taxon>
        <taxon>Orbiliales</taxon>
        <taxon>Orbiliaceae</taxon>
        <taxon>Drechslerella</taxon>
    </lineage>
</organism>
<dbReference type="SUPFAM" id="SSF56112">
    <property type="entry name" value="Protein kinase-like (PK-like)"/>
    <property type="match status" value="1"/>
</dbReference>
<dbReference type="GO" id="GO:0035556">
    <property type="term" value="P:intracellular signal transduction"/>
    <property type="evidence" value="ECO:0007669"/>
    <property type="project" value="TreeGrafter"/>
</dbReference>
<accession>A0AAD6ITS7</accession>
<dbReference type="Proteomes" id="UP001221413">
    <property type="component" value="Unassembled WGS sequence"/>
</dbReference>
<keyword evidence="9" id="KW-0547">Nucleotide-binding</keyword>
<evidence type="ECO:0000256" key="16">
    <source>
        <dbReference type="SAM" id="MobiDB-lite"/>
    </source>
</evidence>
<dbReference type="NCBIfam" id="TIGR01077">
    <property type="entry name" value="L13_A_E"/>
    <property type="match status" value="1"/>
</dbReference>
<evidence type="ECO:0000256" key="9">
    <source>
        <dbReference type="ARBA" id="ARBA00022741"/>
    </source>
</evidence>
<evidence type="ECO:0000256" key="4">
    <source>
        <dbReference type="ARBA" id="ARBA00012513"/>
    </source>
</evidence>
<dbReference type="GO" id="GO:0005634">
    <property type="term" value="C:nucleus"/>
    <property type="evidence" value="ECO:0007669"/>
    <property type="project" value="TreeGrafter"/>
</dbReference>
<comment type="function">
    <text evidence="1">Component of the ribosome, a large ribonucleoprotein complex responsible for the synthesis of proteins in the cell. The small ribosomal subunit (SSU) binds messenger RNAs (mRNAs) and translates the encoded message by selecting cognate aminoacyl-transfer RNA (tRNA) molecules. The large subunit (LSU) contains the ribosomal catalytic site termed the peptidyl transferase center (PTC), which catalyzes the formation of peptide bonds, thereby polymerizing the amino acids delivered by tRNAs into a polypeptide chain. The nascent polypeptides leave the ribosome through a tunnel in the LSU and interact with protein factors that function in enzymatic processing, targeting, and the membrane insertion of nascent chains at the exit of the ribosomal tunnel.</text>
</comment>
<dbReference type="FunFam" id="3.30.200.20:FF:000314">
    <property type="entry name" value="Serine/threonine protein kinase"/>
    <property type="match status" value="1"/>
</dbReference>
<name>A0AAD6ITS7_DREDA</name>
<dbReference type="Gene3D" id="6.10.250.3250">
    <property type="match status" value="1"/>
</dbReference>
<dbReference type="Pfam" id="PF00572">
    <property type="entry name" value="Ribosomal_L13"/>
    <property type="match status" value="1"/>
</dbReference>
<comment type="caution">
    <text evidence="18">The sequence shown here is derived from an EMBL/GenBank/DDBJ whole genome shotgun (WGS) entry which is preliminary data.</text>
</comment>
<dbReference type="GO" id="GO:0004674">
    <property type="term" value="F:protein serine/threonine kinase activity"/>
    <property type="evidence" value="ECO:0007669"/>
    <property type="project" value="UniProtKB-KW"/>
</dbReference>
<keyword evidence="11" id="KW-0067">ATP-binding</keyword>
<feature type="compositionally biased region" description="Low complexity" evidence="16">
    <location>
        <begin position="1125"/>
        <end position="1134"/>
    </location>
</feature>
<feature type="compositionally biased region" description="Polar residues" evidence="16">
    <location>
        <begin position="275"/>
        <end position="285"/>
    </location>
</feature>
<dbReference type="EC" id="2.7.11.1" evidence="4"/>
<dbReference type="HAMAP" id="MF_01366">
    <property type="entry name" value="Ribosomal_uL13"/>
    <property type="match status" value="1"/>
</dbReference>
<dbReference type="InterPro" id="IPR011009">
    <property type="entry name" value="Kinase-like_dom_sf"/>
</dbReference>
<evidence type="ECO:0000259" key="17">
    <source>
        <dbReference type="PROSITE" id="PS50011"/>
    </source>
</evidence>
<keyword evidence="8" id="KW-0808">Transferase</keyword>
<evidence type="ECO:0000256" key="14">
    <source>
        <dbReference type="ARBA" id="ARBA00047899"/>
    </source>
</evidence>
<keyword evidence="7" id="KW-0597">Phosphoprotein</keyword>
<comment type="similarity">
    <text evidence="3">Belongs to the universal ribosomal protein uL13 family.</text>
</comment>
<dbReference type="PANTHER" id="PTHR24346">
    <property type="entry name" value="MAP/MICROTUBULE AFFINITY-REGULATING KINASE"/>
    <property type="match status" value="1"/>
</dbReference>
<feature type="compositionally biased region" description="Basic and acidic residues" evidence="16">
    <location>
        <begin position="828"/>
        <end position="839"/>
    </location>
</feature>
<evidence type="ECO:0000313" key="18">
    <source>
        <dbReference type="EMBL" id="KAJ6258373.1"/>
    </source>
</evidence>
<dbReference type="InterPro" id="IPR000719">
    <property type="entry name" value="Prot_kinase_dom"/>
</dbReference>
<keyword evidence="12" id="KW-0689">Ribosomal protein</keyword>
<feature type="compositionally biased region" description="Polar residues" evidence="16">
    <location>
        <begin position="418"/>
        <end position="432"/>
    </location>
</feature>
<feature type="compositionally biased region" description="Polar residues" evidence="16">
    <location>
        <begin position="226"/>
        <end position="239"/>
    </location>
</feature>
<dbReference type="FunFam" id="6.10.250.3250:FF:000001">
    <property type="entry name" value="60S ribosomal protein L13a"/>
    <property type="match status" value="1"/>
</dbReference>
<dbReference type="Gene3D" id="1.10.510.10">
    <property type="entry name" value="Transferase(Phosphotransferase) domain 1"/>
    <property type="match status" value="1"/>
</dbReference>
<evidence type="ECO:0000313" key="19">
    <source>
        <dbReference type="Proteomes" id="UP001221413"/>
    </source>
</evidence>
<dbReference type="GO" id="GO:0045719">
    <property type="term" value="P:negative regulation of glycogen biosynthetic process"/>
    <property type="evidence" value="ECO:0007669"/>
    <property type="project" value="TreeGrafter"/>
</dbReference>
<dbReference type="InterPro" id="IPR005755">
    <property type="entry name" value="Ribosomal_uL13_euk/arc"/>
</dbReference>
<evidence type="ECO:0000256" key="8">
    <source>
        <dbReference type="ARBA" id="ARBA00022679"/>
    </source>
</evidence>
<evidence type="ECO:0000256" key="5">
    <source>
        <dbReference type="ARBA" id="ARBA00022490"/>
    </source>
</evidence>
<feature type="region of interest" description="Disordered" evidence="16">
    <location>
        <begin position="1"/>
        <end position="28"/>
    </location>
</feature>
<dbReference type="GO" id="GO:0015934">
    <property type="term" value="C:large ribosomal subunit"/>
    <property type="evidence" value="ECO:0007669"/>
    <property type="project" value="InterPro"/>
</dbReference>
<dbReference type="InterPro" id="IPR036899">
    <property type="entry name" value="Ribosomal_uL13_sf"/>
</dbReference>
<dbReference type="FunFam" id="3.90.1180.10:FF:000002">
    <property type="entry name" value="60S ribosomal protein L16"/>
    <property type="match status" value="1"/>
</dbReference>
<dbReference type="Pfam" id="PF25421">
    <property type="entry name" value="DUF7891"/>
    <property type="match status" value="1"/>
</dbReference>
<dbReference type="EMBL" id="JAQGDS010000008">
    <property type="protein sequence ID" value="KAJ6258373.1"/>
    <property type="molecule type" value="Genomic_DNA"/>
</dbReference>
<feature type="compositionally biased region" description="Low complexity" evidence="16">
    <location>
        <begin position="12"/>
        <end position="21"/>
    </location>
</feature>
<evidence type="ECO:0000256" key="2">
    <source>
        <dbReference type="ARBA" id="ARBA00004496"/>
    </source>
</evidence>
<keyword evidence="5" id="KW-0963">Cytoplasm</keyword>
<feature type="region of interest" description="Disordered" evidence="16">
    <location>
        <begin position="408"/>
        <end position="470"/>
    </location>
</feature>
<feature type="region of interest" description="Disordered" evidence="16">
    <location>
        <begin position="202"/>
        <end position="302"/>
    </location>
</feature>
<dbReference type="PROSITE" id="PS00108">
    <property type="entry name" value="PROTEIN_KINASE_ST"/>
    <property type="match status" value="1"/>
</dbReference>
<evidence type="ECO:0000256" key="10">
    <source>
        <dbReference type="ARBA" id="ARBA00022777"/>
    </source>
</evidence>
<dbReference type="CDD" id="cd14004">
    <property type="entry name" value="STKc_PASK"/>
    <property type="match status" value="1"/>
</dbReference>
<dbReference type="PROSITE" id="PS50011">
    <property type="entry name" value="PROTEIN_KINASE_DOM"/>
    <property type="match status" value="1"/>
</dbReference>